<dbReference type="AlphaFoldDB" id="A0A371C3Q1"/>
<evidence type="ECO:0000256" key="1">
    <source>
        <dbReference type="SAM" id="Phobius"/>
    </source>
</evidence>
<sequence>MSLEKYPIPARFLMAPYVFIALVEFFASRSPRRTTILNETYDVPPRIQRNLSRALYVHTLGNLFPARRTRLAYPVRYQMAWQLVTFISAVYNALEQQKQFEGLRRKTGFHCA</sequence>
<proteinExistence type="predicted"/>
<accession>A0A371C3Q1</accession>
<evidence type="ECO:0000313" key="2">
    <source>
        <dbReference type="EMBL" id="RDW24772.1"/>
    </source>
</evidence>
<name>A0A371C3Q1_YARLL</name>
<protein>
    <submittedName>
        <fullName evidence="2">Uncharacterized protein</fullName>
    </submittedName>
</protein>
<reference evidence="2 3" key="1">
    <citation type="submission" date="2018-07" db="EMBL/GenBank/DDBJ databases">
        <title>Draft Genome Assemblies for Five Robust Yarrowia lipolytica Strains Exhibiting High Lipid Production and Pentose Sugar Utilization and Sugar Alcohol Secretion from Undetoxified Lignocellulosic Biomass Hydrolysates.</title>
        <authorList>
            <consortium name="DOE Joint Genome Institute"/>
            <person name="Walker C."/>
            <person name="Ryu S."/>
            <person name="Na H."/>
            <person name="Zane M."/>
            <person name="LaButti K."/>
            <person name="Lipzen A."/>
            <person name="Haridas S."/>
            <person name="Barry K."/>
            <person name="Grigoriev I.V."/>
            <person name="Quarterman J."/>
            <person name="Slininger P."/>
            <person name="Dien B."/>
            <person name="Trinh C.T."/>
        </authorList>
    </citation>
    <scope>NUCLEOTIDE SEQUENCE [LARGE SCALE GENOMIC DNA]</scope>
    <source>
        <strain evidence="2 3">YB392</strain>
    </source>
</reference>
<feature type="transmembrane region" description="Helical" evidence="1">
    <location>
        <begin position="6"/>
        <end position="27"/>
    </location>
</feature>
<dbReference type="EMBL" id="KZ859022">
    <property type="protein sequence ID" value="RDW24772.1"/>
    <property type="molecule type" value="Genomic_DNA"/>
</dbReference>
<gene>
    <name evidence="2" type="ORF">B0I71DRAFT_141720</name>
</gene>
<dbReference type="Proteomes" id="UP000256601">
    <property type="component" value="Unassembled WGS sequence"/>
</dbReference>
<organism evidence="2 3">
    <name type="scientific">Yarrowia lipolytica</name>
    <name type="common">Candida lipolytica</name>
    <dbReference type="NCBI Taxonomy" id="4952"/>
    <lineage>
        <taxon>Eukaryota</taxon>
        <taxon>Fungi</taxon>
        <taxon>Dikarya</taxon>
        <taxon>Ascomycota</taxon>
        <taxon>Saccharomycotina</taxon>
        <taxon>Dipodascomycetes</taxon>
        <taxon>Dipodascales</taxon>
        <taxon>Dipodascales incertae sedis</taxon>
        <taxon>Yarrowia</taxon>
    </lineage>
</organism>
<keyword evidence="1" id="KW-0812">Transmembrane</keyword>
<keyword evidence="1" id="KW-1133">Transmembrane helix</keyword>
<keyword evidence="1" id="KW-0472">Membrane</keyword>
<evidence type="ECO:0000313" key="3">
    <source>
        <dbReference type="Proteomes" id="UP000256601"/>
    </source>
</evidence>